<dbReference type="InterPro" id="IPR017938">
    <property type="entry name" value="Riboflavin_synthase-like_b-brl"/>
</dbReference>
<dbReference type="Gene3D" id="3.40.50.80">
    <property type="entry name" value="Nucleotide-binding domain of ferredoxin-NADP reductase (FNR) module"/>
    <property type="match status" value="1"/>
</dbReference>
<reference evidence="3" key="1">
    <citation type="submission" date="2017-09" db="EMBL/GenBank/DDBJ databases">
        <title>Depth-based differentiation of microbial function through sediment-hosted aquifers and enrichment of novel symbionts in the deep terrestrial subsurface.</title>
        <authorList>
            <person name="Probst A.J."/>
            <person name="Ladd B."/>
            <person name="Jarett J.K."/>
            <person name="Geller-Mcgrath D.E."/>
            <person name="Sieber C.M.K."/>
            <person name="Emerson J.B."/>
            <person name="Anantharaman K."/>
            <person name="Thomas B.C."/>
            <person name="Malmstrom R."/>
            <person name="Stieglmeier M."/>
            <person name="Klingl A."/>
            <person name="Woyke T."/>
            <person name="Ryan C.M."/>
            <person name="Banfield J.F."/>
        </authorList>
    </citation>
    <scope>NUCLEOTIDE SEQUENCE [LARGE SCALE GENOMIC DNA]</scope>
</reference>
<dbReference type="SUPFAM" id="SSF52343">
    <property type="entry name" value="Ferredoxin reductase-like, C-terminal NADP-linked domain"/>
    <property type="match status" value="1"/>
</dbReference>
<comment type="caution">
    <text evidence="2">The sequence shown here is derived from an EMBL/GenBank/DDBJ whole genome shotgun (WGS) entry which is preliminary data.</text>
</comment>
<evidence type="ECO:0000313" key="3">
    <source>
        <dbReference type="Proteomes" id="UP000229756"/>
    </source>
</evidence>
<evidence type="ECO:0000313" key="2">
    <source>
        <dbReference type="EMBL" id="PJC23663.1"/>
    </source>
</evidence>
<sequence>MIKASAKLKLKRQLANFVWEFTFEMNESCKLCFEAGQYIAIIVDPKTRRQYSIVSSPLTSEGEFILTIDVKPNGVSTNLLMTLNIGDEISFIGPIGNFVLPKTLSTNLFFVATGTGIAPLRSMIETLIFNKSNLKHNIHLHFGTRNINDLFYTDLFDGYFKDGSIKEYVKYLSRESSPETKDGYVTQFIPGLSGEIISDSQFFVCGGTEMVKSTEDMLLEKGVLVSNIFHEKFY</sequence>
<feature type="domain" description="FAD-binding FR-type" evidence="1">
    <location>
        <begin position="1"/>
        <end position="101"/>
    </location>
</feature>
<protein>
    <recommendedName>
        <fullName evidence="1">FAD-binding FR-type domain-containing protein</fullName>
    </recommendedName>
</protein>
<dbReference type="PANTHER" id="PTHR47354">
    <property type="entry name" value="NADH OXIDOREDUCTASE HCR"/>
    <property type="match status" value="1"/>
</dbReference>
<dbReference type="Pfam" id="PF00175">
    <property type="entry name" value="NAD_binding_1"/>
    <property type="match status" value="1"/>
</dbReference>
<dbReference type="InterPro" id="IPR017927">
    <property type="entry name" value="FAD-bd_FR_type"/>
</dbReference>
<name>A0A2M8ELP5_UNCKA</name>
<dbReference type="Gene3D" id="2.40.30.10">
    <property type="entry name" value="Translation factors"/>
    <property type="match status" value="1"/>
</dbReference>
<dbReference type="InterPro" id="IPR001709">
    <property type="entry name" value="Flavoprot_Pyr_Nucl_cyt_Rdtase"/>
</dbReference>
<dbReference type="SUPFAM" id="SSF63380">
    <property type="entry name" value="Riboflavin synthase domain-like"/>
    <property type="match status" value="1"/>
</dbReference>
<accession>A0A2M8ELP5</accession>
<dbReference type="PRINTS" id="PR00371">
    <property type="entry name" value="FPNCR"/>
</dbReference>
<evidence type="ECO:0000259" key="1">
    <source>
        <dbReference type="PROSITE" id="PS51384"/>
    </source>
</evidence>
<dbReference type="PROSITE" id="PS51384">
    <property type="entry name" value="FAD_FR"/>
    <property type="match status" value="1"/>
</dbReference>
<dbReference type="CDD" id="cd00322">
    <property type="entry name" value="FNR_like"/>
    <property type="match status" value="1"/>
</dbReference>
<dbReference type="PANTHER" id="PTHR47354:SF5">
    <property type="entry name" value="PROTEIN RFBI"/>
    <property type="match status" value="1"/>
</dbReference>
<gene>
    <name evidence="2" type="ORF">CO058_02210</name>
</gene>
<dbReference type="GO" id="GO:0016491">
    <property type="term" value="F:oxidoreductase activity"/>
    <property type="evidence" value="ECO:0007669"/>
    <property type="project" value="InterPro"/>
</dbReference>
<dbReference type="Pfam" id="PF00970">
    <property type="entry name" value="FAD_binding_6"/>
    <property type="match status" value="1"/>
</dbReference>
<proteinExistence type="predicted"/>
<dbReference type="EMBL" id="PFSJ01000018">
    <property type="protein sequence ID" value="PJC23663.1"/>
    <property type="molecule type" value="Genomic_DNA"/>
</dbReference>
<dbReference type="InterPro" id="IPR039261">
    <property type="entry name" value="FNR_nucleotide-bd"/>
</dbReference>
<dbReference type="Proteomes" id="UP000229756">
    <property type="component" value="Unassembled WGS sequence"/>
</dbReference>
<dbReference type="InterPro" id="IPR008333">
    <property type="entry name" value="Cbr1-like_FAD-bd_dom"/>
</dbReference>
<dbReference type="InterPro" id="IPR050415">
    <property type="entry name" value="MRET"/>
</dbReference>
<dbReference type="PRINTS" id="PR00410">
    <property type="entry name" value="PHEHYDRXLASE"/>
</dbReference>
<dbReference type="InterPro" id="IPR001433">
    <property type="entry name" value="OxRdtase_FAD/NAD-bd"/>
</dbReference>
<dbReference type="AlphaFoldDB" id="A0A2M8ELP5"/>
<organism evidence="2 3">
    <name type="scientific">candidate division WWE3 bacterium CG_4_9_14_0_2_um_filter_35_11</name>
    <dbReference type="NCBI Taxonomy" id="1975077"/>
    <lineage>
        <taxon>Bacteria</taxon>
        <taxon>Katanobacteria</taxon>
    </lineage>
</organism>